<protein>
    <submittedName>
        <fullName evidence="1">Regulator</fullName>
    </submittedName>
</protein>
<gene>
    <name evidence="1" type="ORF">F3D60_22270</name>
</gene>
<organism evidence="1">
    <name type="scientific">Bacteroides ovatus</name>
    <dbReference type="NCBI Taxonomy" id="28116"/>
    <lineage>
        <taxon>Bacteria</taxon>
        <taxon>Pseudomonadati</taxon>
        <taxon>Bacteroidota</taxon>
        <taxon>Bacteroidia</taxon>
        <taxon>Bacteroidales</taxon>
        <taxon>Bacteroidaceae</taxon>
        <taxon>Bacteroides</taxon>
    </lineage>
</organism>
<sequence>MHSDRIPESTKQWLQNEDFILWCLAPTQESEEWWVNYQKERPED</sequence>
<feature type="non-terminal residue" evidence="1">
    <location>
        <position position="44"/>
    </location>
</feature>
<reference evidence="1" key="1">
    <citation type="journal article" date="2019" name="Nat. Med.">
        <title>A library of human gut bacterial isolates paired with longitudinal multiomics data enables mechanistic microbiome research.</title>
        <authorList>
            <person name="Poyet M."/>
            <person name="Groussin M."/>
            <person name="Gibbons S.M."/>
            <person name="Avila-Pacheco J."/>
            <person name="Jiang X."/>
            <person name="Kearney S.M."/>
            <person name="Perrotta A.R."/>
            <person name="Berdy B."/>
            <person name="Zhao S."/>
            <person name="Lieberman T.D."/>
            <person name="Swanson P.K."/>
            <person name="Smith M."/>
            <person name="Roesemann S."/>
            <person name="Alexander J.E."/>
            <person name="Rich S.A."/>
            <person name="Livny J."/>
            <person name="Vlamakis H."/>
            <person name="Clish C."/>
            <person name="Bullock K."/>
            <person name="Deik A."/>
            <person name="Scott J."/>
            <person name="Pierce K.A."/>
            <person name="Xavier R.J."/>
            <person name="Alm E.J."/>
        </authorList>
    </citation>
    <scope>NUCLEOTIDE SEQUENCE</scope>
    <source>
        <strain evidence="1">BIOML-A147</strain>
    </source>
</reference>
<dbReference type="AlphaFoldDB" id="A0A641S3E3"/>
<dbReference type="EMBL" id="VWKO01000211">
    <property type="protein sequence ID" value="KAA4024765.1"/>
    <property type="molecule type" value="Genomic_DNA"/>
</dbReference>
<name>A0A641S3E3_BACOV</name>
<proteinExistence type="predicted"/>
<accession>A0A641S3E3</accession>
<comment type="caution">
    <text evidence="1">The sequence shown here is derived from an EMBL/GenBank/DDBJ whole genome shotgun (WGS) entry which is preliminary data.</text>
</comment>
<evidence type="ECO:0000313" key="1">
    <source>
        <dbReference type="EMBL" id="KAA4024765.1"/>
    </source>
</evidence>